<sequence length="122" mass="13505">MAFVTQLWLAANPLFDALITICVIRHSDIPQTNGEVTVNDHPLQSIEKLRPNSSIKANVEERKTLGGVAQSERYYAELNAAAQVSRLPGCGSGSRLHSDVLLGNDETITFDDYLNHSDFDKY</sequence>
<evidence type="ECO:0000256" key="2">
    <source>
        <dbReference type="ARBA" id="ARBA00043974"/>
    </source>
</evidence>
<evidence type="ECO:0000313" key="4">
    <source>
        <dbReference type="WBParaSite" id="PSAMB.scaffold3369size18556.g21206.t1"/>
    </source>
</evidence>
<dbReference type="WBParaSite" id="PSAMB.scaffold3369size18556.g21206.t1">
    <property type="protein sequence ID" value="PSAMB.scaffold3369size18556.g21206.t1"/>
    <property type="gene ID" value="PSAMB.scaffold3369size18556.g21206"/>
</dbReference>
<name>A0A914W6D9_9BILA</name>
<keyword evidence="3" id="KW-1185">Reference proteome</keyword>
<evidence type="ECO:0000313" key="3">
    <source>
        <dbReference type="Proteomes" id="UP000887566"/>
    </source>
</evidence>
<dbReference type="PANTHER" id="PTHR12828">
    <property type="entry name" value="PROTEASOME MATURATION PROTEIN UMP1"/>
    <property type="match status" value="1"/>
</dbReference>
<dbReference type="Pfam" id="PF05348">
    <property type="entry name" value="UMP1"/>
    <property type="match status" value="1"/>
</dbReference>
<dbReference type="GO" id="GO:0043248">
    <property type="term" value="P:proteasome assembly"/>
    <property type="evidence" value="ECO:0007669"/>
    <property type="project" value="InterPro"/>
</dbReference>
<dbReference type="GO" id="GO:0005737">
    <property type="term" value="C:cytoplasm"/>
    <property type="evidence" value="ECO:0007669"/>
    <property type="project" value="TreeGrafter"/>
</dbReference>
<dbReference type="GO" id="GO:0005634">
    <property type="term" value="C:nucleus"/>
    <property type="evidence" value="ECO:0007669"/>
    <property type="project" value="TreeGrafter"/>
</dbReference>
<proteinExistence type="inferred from homology"/>
<evidence type="ECO:0000256" key="1">
    <source>
        <dbReference type="ARBA" id="ARBA00023186"/>
    </source>
</evidence>
<dbReference type="PANTHER" id="PTHR12828:SF3">
    <property type="entry name" value="PROTEASOME MATURATION PROTEIN"/>
    <property type="match status" value="1"/>
</dbReference>
<protein>
    <submittedName>
        <fullName evidence="4">Uncharacterized protein</fullName>
    </submittedName>
</protein>
<dbReference type="Proteomes" id="UP000887566">
    <property type="component" value="Unplaced"/>
</dbReference>
<reference evidence="4" key="1">
    <citation type="submission" date="2022-11" db="UniProtKB">
        <authorList>
            <consortium name="WormBaseParasite"/>
        </authorList>
    </citation>
    <scope>IDENTIFICATION</scope>
</reference>
<keyword evidence="1" id="KW-0143">Chaperone</keyword>
<organism evidence="3 4">
    <name type="scientific">Plectus sambesii</name>
    <dbReference type="NCBI Taxonomy" id="2011161"/>
    <lineage>
        <taxon>Eukaryota</taxon>
        <taxon>Metazoa</taxon>
        <taxon>Ecdysozoa</taxon>
        <taxon>Nematoda</taxon>
        <taxon>Chromadorea</taxon>
        <taxon>Plectida</taxon>
        <taxon>Plectina</taxon>
        <taxon>Plectoidea</taxon>
        <taxon>Plectidae</taxon>
        <taxon>Plectus</taxon>
    </lineage>
</organism>
<dbReference type="InterPro" id="IPR008012">
    <property type="entry name" value="Ump1"/>
</dbReference>
<accession>A0A914W6D9</accession>
<dbReference type="AlphaFoldDB" id="A0A914W6D9"/>
<comment type="similarity">
    <text evidence="2">Belongs to the POMP/UMP1 family.</text>
</comment>